<proteinExistence type="predicted"/>
<organism evidence="3">
    <name type="scientific">uncultured Rubrobacteraceae bacterium</name>
    <dbReference type="NCBI Taxonomy" id="349277"/>
    <lineage>
        <taxon>Bacteria</taxon>
        <taxon>Bacillati</taxon>
        <taxon>Actinomycetota</taxon>
        <taxon>Rubrobacteria</taxon>
        <taxon>Rubrobacterales</taxon>
        <taxon>Rubrobacteraceae</taxon>
        <taxon>environmental samples</taxon>
    </lineage>
</organism>
<sequence>MDGCRGGFVLDRLRVVAVVGRRSRASASVSILRGGRSFEAMEDGEGAVDAVSRAVATALGIDARIKNLRTGGTRGGRGEVWVSVECEGGARTGYCASADFVEAVARAYLEALDVLVAAKPAGDVGEARTK</sequence>
<protein>
    <recommendedName>
        <fullName evidence="2">2-isopropylmalate synthase LeuA allosteric (dimerisation) domain-containing protein</fullName>
    </recommendedName>
</protein>
<dbReference type="GO" id="GO:0009098">
    <property type="term" value="P:L-leucine biosynthetic process"/>
    <property type="evidence" value="ECO:0007669"/>
    <property type="project" value="InterPro"/>
</dbReference>
<dbReference type="Pfam" id="PF08502">
    <property type="entry name" value="LeuA_dimer"/>
    <property type="match status" value="1"/>
</dbReference>
<evidence type="ECO:0000259" key="2">
    <source>
        <dbReference type="SMART" id="SM00917"/>
    </source>
</evidence>
<dbReference type="Gene3D" id="3.30.160.270">
    <property type="match status" value="1"/>
</dbReference>
<name>A0A6J4R2X8_9ACTN</name>
<dbReference type="EMBL" id="CADCVH010000084">
    <property type="protein sequence ID" value="CAA9462588.1"/>
    <property type="molecule type" value="Genomic_DNA"/>
</dbReference>
<dbReference type="GO" id="GO:0003852">
    <property type="term" value="F:2-isopropylmalate synthase activity"/>
    <property type="evidence" value="ECO:0007669"/>
    <property type="project" value="InterPro"/>
</dbReference>
<gene>
    <name evidence="3" type="ORF">AVDCRST_MAG02-2594</name>
</gene>
<reference evidence="3" key="1">
    <citation type="submission" date="2020-02" db="EMBL/GenBank/DDBJ databases">
        <authorList>
            <person name="Meier V. D."/>
        </authorList>
    </citation>
    <scope>NUCLEOTIDE SEQUENCE</scope>
    <source>
        <strain evidence="3">AVDCRST_MAG02</strain>
    </source>
</reference>
<evidence type="ECO:0000313" key="3">
    <source>
        <dbReference type="EMBL" id="CAA9462588.1"/>
    </source>
</evidence>
<keyword evidence="1" id="KW-0808">Transferase</keyword>
<dbReference type="SMART" id="SM00917">
    <property type="entry name" value="LeuA_dimer"/>
    <property type="match status" value="1"/>
</dbReference>
<accession>A0A6J4R2X8</accession>
<dbReference type="AlphaFoldDB" id="A0A6J4R2X8"/>
<evidence type="ECO:0000256" key="1">
    <source>
        <dbReference type="ARBA" id="ARBA00022679"/>
    </source>
</evidence>
<dbReference type="SUPFAM" id="SSF110921">
    <property type="entry name" value="2-isopropylmalate synthase LeuA, allosteric (dimerisation) domain"/>
    <property type="match status" value="1"/>
</dbReference>
<dbReference type="InterPro" id="IPR036230">
    <property type="entry name" value="LeuA_allosteric_dom_sf"/>
</dbReference>
<dbReference type="InterPro" id="IPR013709">
    <property type="entry name" value="2-isopropylmalate_synth_dimer"/>
</dbReference>
<feature type="domain" description="2-isopropylmalate synthase LeuA allosteric (dimerisation)" evidence="2">
    <location>
        <begin position="14"/>
        <end position="116"/>
    </location>
</feature>